<accession>A0A8J6LER0</accession>
<organism evidence="2 3">
    <name type="scientific">Tenebrio molitor</name>
    <name type="common">Yellow mealworm beetle</name>
    <dbReference type="NCBI Taxonomy" id="7067"/>
    <lineage>
        <taxon>Eukaryota</taxon>
        <taxon>Metazoa</taxon>
        <taxon>Ecdysozoa</taxon>
        <taxon>Arthropoda</taxon>
        <taxon>Hexapoda</taxon>
        <taxon>Insecta</taxon>
        <taxon>Pterygota</taxon>
        <taxon>Neoptera</taxon>
        <taxon>Endopterygota</taxon>
        <taxon>Coleoptera</taxon>
        <taxon>Polyphaga</taxon>
        <taxon>Cucujiformia</taxon>
        <taxon>Tenebrionidae</taxon>
        <taxon>Tenebrio</taxon>
    </lineage>
</organism>
<proteinExistence type="predicted"/>
<reference evidence="2" key="1">
    <citation type="journal article" date="2020" name="J Insects Food Feed">
        <title>The yellow mealworm (Tenebrio molitor) genome: a resource for the emerging insects as food and feed industry.</title>
        <authorList>
            <person name="Eriksson T."/>
            <person name="Andere A."/>
            <person name="Kelstrup H."/>
            <person name="Emery V."/>
            <person name="Picard C."/>
        </authorList>
    </citation>
    <scope>NUCLEOTIDE SEQUENCE</scope>
    <source>
        <strain evidence="2">Stoneville</strain>
        <tissue evidence="2">Whole head</tissue>
    </source>
</reference>
<keyword evidence="3" id="KW-1185">Reference proteome</keyword>
<comment type="caution">
    <text evidence="2">The sequence shown here is derived from an EMBL/GenBank/DDBJ whole genome shotgun (WGS) entry which is preliminary data.</text>
</comment>
<dbReference type="PANTHER" id="PTHR47331">
    <property type="entry name" value="PHD-TYPE DOMAIN-CONTAINING PROTEIN"/>
    <property type="match status" value="1"/>
</dbReference>
<protein>
    <recommendedName>
        <fullName evidence="1">DUF5641 domain-containing protein</fullName>
    </recommendedName>
</protein>
<dbReference type="EMBL" id="JABDTM020020111">
    <property type="protein sequence ID" value="KAH0817192.1"/>
    <property type="molecule type" value="Genomic_DNA"/>
</dbReference>
<dbReference type="AlphaFoldDB" id="A0A8J6LER0"/>
<dbReference type="Pfam" id="PF18701">
    <property type="entry name" value="DUF5641"/>
    <property type="match status" value="1"/>
</dbReference>
<evidence type="ECO:0000259" key="1">
    <source>
        <dbReference type="Pfam" id="PF18701"/>
    </source>
</evidence>
<evidence type="ECO:0000313" key="3">
    <source>
        <dbReference type="Proteomes" id="UP000719412"/>
    </source>
</evidence>
<name>A0A8J6LER0_TENMO</name>
<dbReference type="PANTHER" id="PTHR47331:SF1">
    <property type="entry name" value="GAG-LIKE PROTEIN"/>
    <property type="match status" value="1"/>
</dbReference>
<dbReference type="Proteomes" id="UP000719412">
    <property type="component" value="Unassembled WGS sequence"/>
</dbReference>
<feature type="domain" description="DUF5641" evidence="1">
    <location>
        <begin position="52"/>
        <end position="126"/>
    </location>
</feature>
<sequence length="138" mass="15675">MIEACLNSRPLTPVSNEAADFSALTPGHFLIGDALTPTAEPDLSEIPCNRLNRYQLLMKLRQHFWSRWSKEYLHQLQQRTKWTSTIDHPQENTLVVLREDNVAPLQWPLGRIHAVHPGSDGVIRVFPSKVPAVCLSDQ</sequence>
<reference evidence="2" key="2">
    <citation type="submission" date="2021-08" db="EMBL/GenBank/DDBJ databases">
        <authorList>
            <person name="Eriksson T."/>
        </authorList>
    </citation>
    <scope>NUCLEOTIDE SEQUENCE</scope>
    <source>
        <strain evidence="2">Stoneville</strain>
        <tissue evidence="2">Whole head</tissue>
    </source>
</reference>
<gene>
    <name evidence="2" type="ORF">GEV33_005598</name>
</gene>
<dbReference type="InterPro" id="IPR040676">
    <property type="entry name" value="DUF5641"/>
</dbReference>
<evidence type="ECO:0000313" key="2">
    <source>
        <dbReference type="EMBL" id="KAH0817192.1"/>
    </source>
</evidence>